<dbReference type="GO" id="GO:0055085">
    <property type="term" value="P:transmembrane transport"/>
    <property type="evidence" value="ECO:0007669"/>
    <property type="project" value="InterPro"/>
</dbReference>
<dbReference type="Gene3D" id="3.30.1150.10">
    <property type="match status" value="1"/>
</dbReference>
<evidence type="ECO:0000256" key="8">
    <source>
        <dbReference type="ARBA" id="ARBA00022989"/>
    </source>
</evidence>
<evidence type="ECO:0000256" key="3">
    <source>
        <dbReference type="ARBA" id="ARBA00022448"/>
    </source>
</evidence>
<dbReference type="AlphaFoldDB" id="I4C8X8"/>
<dbReference type="InterPro" id="IPR006260">
    <property type="entry name" value="TonB/TolA_C"/>
</dbReference>
<evidence type="ECO:0000256" key="4">
    <source>
        <dbReference type="ARBA" id="ARBA00022475"/>
    </source>
</evidence>
<dbReference type="HOGENOM" id="CLU_677444_0_0_7"/>
<dbReference type="GO" id="GO:0015031">
    <property type="term" value="P:protein transport"/>
    <property type="evidence" value="ECO:0007669"/>
    <property type="project" value="UniProtKB-KW"/>
</dbReference>
<dbReference type="GO" id="GO:0098797">
    <property type="term" value="C:plasma membrane protein complex"/>
    <property type="evidence" value="ECO:0007669"/>
    <property type="project" value="TreeGrafter"/>
</dbReference>
<dbReference type="KEGG" id="dti:Desti_3363"/>
<keyword evidence="14" id="KW-1185">Reference proteome</keyword>
<organism evidence="13 14">
    <name type="scientific">Desulfomonile tiedjei (strain ATCC 49306 / DSM 6799 / DCB-1)</name>
    <dbReference type="NCBI Taxonomy" id="706587"/>
    <lineage>
        <taxon>Bacteria</taxon>
        <taxon>Pseudomonadati</taxon>
        <taxon>Thermodesulfobacteriota</taxon>
        <taxon>Desulfomonilia</taxon>
        <taxon>Desulfomonilales</taxon>
        <taxon>Desulfomonilaceae</taxon>
        <taxon>Desulfomonile</taxon>
    </lineage>
</organism>
<proteinExistence type="inferred from homology"/>
<keyword evidence="4" id="KW-1003">Cell membrane</keyword>
<reference evidence="14" key="1">
    <citation type="submission" date="2012-06" db="EMBL/GenBank/DDBJ databases">
        <title>Complete sequence of chromosome of Desulfomonile tiedjei DSM 6799.</title>
        <authorList>
            <person name="Lucas S."/>
            <person name="Copeland A."/>
            <person name="Lapidus A."/>
            <person name="Glavina del Rio T."/>
            <person name="Dalin E."/>
            <person name="Tice H."/>
            <person name="Bruce D."/>
            <person name="Goodwin L."/>
            <person name="Pitluck S."/>
            <person name="Peters L."/>
            <person name="Ovchinnikova G."/>
            <person name="Zeytun A."/>
            <person name="Lu M."/>
            <person name="Kyrpides N."/>
            <person name="Mavromatis K."/>
            <person name="Ivanova N."/>
            <person name="Brettin T."/>
            <person name="Detter J.C."/>
            <person name="Han C."/>
            <person name="Larimer F."/>
            <person name="Land M."/>
            <person name="Hauser L."/>
            <person name="Markowitz V."/>
            <person name="Cheng J.-F."/>
            <person name="Hugenholtz P."/>
            <person name="Woyke T."/>
            <person name="Wu D."/>
            <person name="Spring S."/>
            <person name="Schroeder M."/>
            <person name="Brambilla E."/>
            <person name="Klenk H.-P."/>
            <person name="Eisen J.A."/>
        </authorList>
    </citation>
    <scope>NUCLEOTIDE SEQUENCE [LARGE SCALE GENOMIC DNA]</scope>
    <source>
        <strain evidence="14">ATCC 49306 / DSM 6799 / DCB-1</strain>
    </source>
</reference>
<protein>
    <submittedName>
        <fullName evidence="13">TonB family protein</fullName>
    </submittedName>
</protein>
<keyword evidence="3" id="KW-0813">Transport</keyword>
<evidence type="ECO:0000256" key="10">
    <source>
        <dbReference type="SAM" id="MobiDB-lite"/>
    </source>
</evidence>
<feature type="transmembrane region" description="Helical" evidence="11">
    <location>
        <begin position="150"/>
        <end position="170"/>
    </location>
</feature>
<dbReference type="Proteomes" id="UP000006055">
    <property type="component" value="Chromosome"/>
</dbReference>
<dbReference type="NCBIfam" id="TIGR01352">
    <property type="entry name" value="tonB_Cterm"/>
    <property type="match status" value="1"/>
</dbReference>
<dbReference type="PANTHER" id="PTHR33446">
    <property type="entry name" value="PROTEIN TONB-RELATED"/>
    <property type="match status" value="1"/>
</dbReference>
<feature type="compositionally biased region" description="Basic and acidic residues" evidence="10">
    <location>
        <begin position="221"/>
        <end position="241"/>
    </location>
</feature>
<keyword evidence="5" id="KW-0997">Cell inner membrane</keyword>
<dbReference type="PANTHER" id="PTHR33446:SF2">
    <property type="entry name" value="PROTEIN TONB"/>
    <property type="match status" value="1"/>
</dbReference>
<dbReference type="InterPro" id="IPR051045">
    <property type="entry name" value="TonB-dependent_transducer"/>
</dbReference>
<sequence>MEKFTHILHSYRPSSDAIAFSVLPEQRSSSVRIARWFARQSKSSRNWQEDFCENHMLSFFDAEYRSSIVLDADLEPHVSCQYQPADSSYCDPEPATTDWDCLIFDLPHIGGHPELHERPPSGRILRLDECELLEGFLSRVMHQGFVIDRFRYFIIGSLIHLAALSIVLAIPTQTLRGLGGISEKPIFVKLQTEHESVTPDDPSRASIDSPASLASLARRHPTQEKDNVQPESEKERLKEIPQEELPPEPESSPLNEKRKDETILAHQKVPKEESRKDDNPNNSRSLHDSIASTPSVASPERRGALKAGDEAERYKDRILSAIHDAAYYPRAALRNMANGQAVVCFTINKDGSLASVSIITHADSEILDKAALKIVENASSHFPPIPDALMKDQLTYVVPIIFKKRS</sequence>
<feature type="domain" description="TonB C-terminal" evidence="12">
    <location>
        <begin position="313"/>
        <end position="406"/>
    </location>
</feature>
<dbReference type="OrthoDB" id="5334999at2"/>
<dbReference type="STRING" id="706587.Desti_3363"/>
<keyword evidence="7" id="KW-0653">Protein transport</keyword>
<keyword evidence="6 11" id="KW-0812">Transmembrane</keyword>
<evidence type="ECO:0000256" key="11">
    <source>
        <dbReference type="SAM" id="Phobius"/>
    </source>
</evidence>
<evidence type="ECO:0000313" key="13">
    <source>
        <dbReference type="EMBL" id="AFM26019.1"/>
    </source>
</evidence>
<feature type="region of interest" description="Disordered" evidence="10">
    <location>
        <begin position="215"/>
        <end position="310"/>
    </location>
</feature>
<gene>
    <name evidence="13" type="ordered locus">Desti_3363</name>
</gene>
<dbReference type="InterPro" id="IPR037682">
    <property type="entry name" value="TonB_C"/>
</dbReference>
<evidence type="ECO:0000256" key="9">
    <source>
        <dbReference type="ARBA" id="ARBA00023136"/>
    </source>
</evidence>
<evidence type="ECO:0000256" key="1">
    <source>
        <dbReference type="ARBA" id="ARBA00004383"/>
    </source>
</evidence>
<dbReference type="Pfam" id="PF03544">
    <property type="entry name" value="TonB_C"/>
    <property type="match status" value="1"/>
</dbReference>
<evidence type="ECO:0000256" key="2">
    <source>
        <dbReference type="ARBA" id="ARBA00006555"/>
    </source>
</evidence>
<dbReference type="GO" id="GO:0031992">
    <property type="term" value="F:energy transducer activity"/>
    <property type="evidence" value="ECO:0007669"/>
    <property type="project" value="TreeGrafter"/>
</dbReference>
<evidence type="ECO:0000313" key="14">
    <source>
        <dbReference type="Proteomes" id="UP000006055"/>
    </source>
</evidence>
<evidence type="ECO:0000259" key="12">
    <source>
        <dbReference type="PROSITE" id="PS52015"/>
    </source>
</evidence>
<dbReference type="RefSeq" id="WP_014811153.1">
    <property type="nucleotide sequence ID" value="NC_018025.1"/>
</dbReference>
<keyword evidence="8 11" id="KW-1133">Transmembrane helix</keyword>
<evidence type="ECO:0000256" key="7">
    <source>
        <dbReference type="ARBA" id="ARBA00022927"/>
    </source>
</evidence>
<evidence type="ECO:0000256" key="5">
    <source>
        <dbReference type="ARBA" id="ARBA00022519"/>
    </source>
</evidence>
<accession>I4C8X8</accession>
<feature type="compositionally biased region" description="Polar residues" evidence="10">
    <location>
        <begin position="280"/>
        <end position="296"/>
    </location>
</feature>
<dbReference type="eggNOG" id="COG0810">
    <property type="taxonomic scope" value="Bacteria"/>
</dbReference>
<name>I4C8X8_DESTA</name>
<comment type="similarity">
    <text evidence="2">Belongs to the TonB family.</text>
</comment>
<keyword evidence="9 11" id="KW-0472">Membrane</keyword>
<dbReference type="PROSITE" id="PS52015">
    <property type="entry name" value="TONB_CTD"/>
    <property type="match status" value="1"/>
</dbReference>
<comment type="subcellular location">
    <subcellularLocation>
        <location evidence="1">Cell inner membrane</location>
        <topology evidence="1">Single-pass membrane protein</topology>
        <orientation evidence="1">Periplasmic side</orientation>
    </subcellularLocation>
</comment>
<evidence type="ECO:0000256" key="6">
    <source>
        <dbReference type="ARBA" id="ARBA00022692"/>
    </source>
</evidence>
<dbReference type="SUPFAM" id="SSF74653">
    <property type="entry name" value="TolA/TonB C-terminal domain"/>
    <property type="match status" value="1"/>
</dbReference>
<feature type="compositionally biased region" description="Basic and acidic residues" evidence="10">
    <location>
        <begin position="299"/>
        <end position="310"/>
    </location>
</feature>
<feature type="compositionally biased region" description="Basic and acidic residues" evidence="10">
    <location>
        <begin position="255"/>
        <end position="279"/>
    </location>
</feature>
<dbReference type="EMBL" id="CP003360">
    <property type="protein sequence ID" value="AFM26019.1"/>
    <property type="molecule type" value="Genomic_DNA"/>
</dbReference>